<dbReference type="AlphaFoldDB" id="A0A1G4H3L6"/>
<accession>A0A1G4H3L6</accession>
<dbReference type="GO" id="GO:0005634">
    <property type="term" value="C:nucleus"/>
    <property type="evidence" value="ECO:0007669"/>
    <property type="project" value="UniProtKB-SubCell"/>
</dbReference>
<dbReference type="VEuPathDB" id="PlasmoDB:PVW1_130040700"/>
<protein>
    <recommendedName>
        <fullName evidence="2">mRNA guanylyltransferase</fullName>
        <ecNumber evidence="2">2.7.7.50</ecNumber>
    </recommendedName>
</protein>
<keyword evidence="4 14" id="KW-0808">Transferase</keyword>
<dbReference type="InterPro" id="IPR001339">
    <property type="entry name" value="mRNA_cap_enzyme_adenylation"/>
</dbReference>
<dbReference type="GO" id="GO:0005524">
    <property type="term" value="F:ATP binding"/>
    <property type="evidence" value="ECO:0007669"/>
    <property type="project" value="InterPro"/>
</dbReference>
<dbReference type="Pfam" id="PF03919">
    <property type="entry name" value="mRNA_cap_C"/>
    <property type="match status" value="1"/>
</dbReference>
<evidence type="ECO:0000256" key="2">
    <source>
        <dbReference type="ARBA" id="ARBA00012475"/>
    </source>
</evidence>
<dbReference type="EC" id="2.7.7.50" evidence="2"/>
<dbReference type="Gene3D" id="3.30.470.30">
    <property type="entry name" value="DNA ligase/mRNA capping enzyme"/>
    <property type="match status" value="2"/>
</dbReference>
<dbReference type="GO" id="GO:0004484">
    <property type="term" value="F:mRNA guanylyltransferase activity"/>
    <property type="evidence" value="ECO:0007669"/>
    <property type="project" value="UniProtKB-EC"/>
</dbReference>
<evidence type="ECO:0000313" key="15">
    <source>
        <dbReference type="Proteomes" id="UP000196402"/>
    </source>
</evidence>
<dbReference type="VEuPathDB" id="PlasmoDB:PVX_085720"/>
<evidence type="ECO:0000259" key="13">
    <source>
        <dbReference type="Pfam" id="PF03919"/>
    </source>
</evidence>
<dbReference type="Pfam" id="PF01331">
    <property type="entry name" value="mRNA_cap_enzyme"/>
    <property type="match status" value="2"/>
</dbReference>
<evidence type="ECO:0000256" key="1">
    <source>
        <dbReference type="ARBA" id="ARBA00004123"/>
    </source>
</evidence>
<sequence length="518" mass="59372">MIRDIYHPGEKIENEFLKEKIRSKINEMLKWKRKGFPGSNPVSLTKHNIRNLFSKDYLICEKTDGVRYFLFIASNTTFLIDRNYDIFKNDMHIPTHDDLHAKQQLTLLDGELVEDTIFNQKKGVEENKIVYLIYDGLYIHRNDITALNYLERLTNVYNFVIVPLKRYRRYTKQRKRNGGPTPPSRSAFESDDGNVNNWQSVSGSKNVSLSGSKNVSLSGSKNVSLSGSEKQSLRRRADQMGDKDTSTDQWSDHNGTPPLPRSATRFGLDDHSAHKEEAYTNAQQYGTLTSIGVGDESDETSPSSEGNPSDEGSPPDEDSLPFEIYLKDFYPITQITELIQTIKKLPHASDGIIFTPLNYPYRTGNFFELLKWKPLNLNTVDFGIETIYDQHNIPEKFELFISIRGVRTSYRTYLAEYGDVYKELLTLALNNKISHYIIECYYVARHIFSTFKNENGKEERIEGGWIAQKIRFDKNIPNDISTLNKVIQSILDNITIDSLIKEVSRNRPGKRAGGAGMK</sequence>
<keyword evidence="3" id="KW-0507">mRNA processing</keyword>
<keyword evidence="5 14" id="KW-0548">Nucleotidyltransferase</keyword>
<name>A0A1G4H3L6_PLAVI</name>
<dbReference type="EMBL" id="LT615251">
    <property type="protein sequence ID" value="SCO69444.1"/>
    <property type="molecule type" value="Genomic_DNA"/>
</dbReference>
<proteinExistence type="predicted"/>
<evidence type="ECO:0000256" key="8">
    <source>
        <dbReference type="ARBA" id="ARBA00023134"/>
    </source>
</evidence>
<comment type="subcellular location">
    <subcellularLocation>
        <location evidence="1">Nucleus</location>
    </subcellularLocation>
</comment>
<dbReference type="PANTHER" id="PTHR10367">
    <property type="entry name" value="MRNA-CAPPING ENZYME"/>
    <property type="match status" value="1"/>
</dbReference>
<evidence type="ECO:0000256" key="4">
    <source>
        <dbReference type="ARBA" id="ARBA00022679"/>
    </source>
</evidence>
<evidence type="ECO:0000256" key="10">
    <source>
        <dbReference type="ARBA" id="ARBA00044624"/>
    </source>
</evidence>
<feature type="domain" description="mRNA capping enzyme adenylation" evidence="12">
    <location>
        <begin position="40"/>
        <end position="171"/>
    </location>
</feature>
<reference evidence="14 15" key="1">
    <citation type="submission" date="2016-07" db="EMBL/GenBank/DDBJ databases">
        <authorList>
            <consortium name="Pathogen Informatics"/>
        </authorList>
    </citation>
    <scope>NUCLEOTIDE SEQUENCE [LARGE SCALE GENOMIC DNA]</scope>
</reference>
<dbReference type="InterPro" id="IPR051029">
    <property type="entry name" value="mRNA_Capping_Enz/RNA_Phosphat"/>
</dbReference>
<feature type="compositionally biased region" description="Basic and acidic residues" evidence="11">
    <location>
        <begin position="231"/>
        <end position="246"/>
    </location>
</feature>
<dbReference type="SUPFAM" id="SSF50249">
    <property type="entry name" value="Nucleic acid-binding proteins"/>
    <property type="match status" value="1"/>
</dbReference>
<keyword evidence="9" id="KW-0539">Nucleus</keyword>
<feature type="domain" description="mRNA capping enzyme adenylation" evidence="12">
    <location>
        <begin position="317"/>
        <end position="373"/>
    </location>
</feature>
<dbReference type="SUPFAM" id="SSF56091">
    <property type="entry name" value="DNA ligase/mRNA capping enzyme, catalytic domain"/>
    <property type="match status" value="2"/>
</dbReference>
<dbReference type="InterPro" id="IPR013846">
    <property type="entry name" value="mRNA_cap_enzyme_C"/>
</dbReference>
<dbReference type="Gene3D" id="2.40.50.140">
    <property type="entry name" value="Nucleic acid-binding proteins"/>
    <property type="match status" value="1"/>
</dbReference>
<keyword evidence="6" id="KW-0547">Nucleotide-binding</keyword>
<evidence type="ECO:0000313" key="14">
    <source>
        <dbReference type="EMBL" id="SCO69444.1"/>
    </source>
</evidence>
<keyword evidence="8" id="KW-0342">GTP-binding</keyword>
<evidence type="ECO:0000256" key="7">
    <source>
        <dbReference type="ARBA" id="ARBA00023042"/>
    </source>
</evidence>
<evidence type="ECO:0000256" key="11">
    <source>
        <dbReference type="SAM" id="MobiDB-lite"/>
    </source>
</evidence>
<evidence type="ECO:0000256" key="6">
    <source>
        <dbReference type="ARBA" id="ARBA00022741"/>
    </source>
</evidence>
<dbReference type="GO" id="GO:0005525">
    <property type="term" value="F:GTP binding"/>
    <property type="evidence" value="ECO:0007669"/>
    <property type="project" value="UniProtKB-KW"/>
</dbReference>
<evidence type="ECO:0000256" key="3">
    <source>
        <dbReference type="ARBA" id="ARBA00022664"/>
    </source>
</evidence>
<feature type="compositionally biased region" description="Polar residues" evidence="11">
    <location>
        <begin position="193"/>
        <end position="230"/>
    </location>
</feature>
<feature type="region of interest" description="Disordered" evidence="11">
    <location>
        <begin position="172"/>
        <end position="266"/>
    </location>
</feature>
<organism evidence="14 15">
    <name type="scientific">Plasmodium vivax</name>
    <name type="common">malaria parasite P. vivax</name>
    <dbReference type="NCBI Taxonomy" id="5855"/>
    <lineage>
        <taxon>Eukaryota</taxon>
        <taxon>Sar</taxon>
        <taxon>Alveolata</taxon>
        <taxon>Apicomplexa</taxon>
        <taxon>Aconoidasida</taxon>
        <taxon>Haemosporida</taxon>
        <taxon>Plasmodiidae</taxon>
        <taxon>Plasmodium</taxon>
        <taxon>Plasmodium (Plasmodium)</taxon>
    </lineage>
</organism>
<evidence type="ECO:0000256" key="5">
    <source>
        <dbReference type="ARBA" id="ARBA00022695"/>
    </source>
</evidence>
<dbReference type="eggNOG" id="KOG2386">
    <property type="taxonomic scope" value="Eukaryota"/>
</dbReference>
<gene>
    <name evidence="14" type="ORF">PVT01_130039100</name>
</gene>
<dbReference type="VEuPathDB" id="PlasmoDB:PVP01_1334300"/>
<dbReference type="GO" id="GO:0006370">
    <property type="term" value="P:7-methylguanosine mRNA capping"/>
    <property type="evidence" value="ECO:0007669"/>
    <property type="project" value="UniProtKB-KW"/>
</dbReference>
<dbReference type="PANTHER" id="PTHR10367:SF17">
    <property type="entry name" value="MRNA-CAPPING ENZYME"/>
    <property type="match status" value="1"/>
</dbReference>
<evidence type="ECO:0000256" key="9">
    <source>
        <dbReference type="ARBA" id="ARBA00023242"/>
    </source>
</evidence>
<feature type="domain" description="mRNA capping enzyme C-terminal" evidence="13">
    <location>
        <begin position="377"/>
        <end position="500"/>
    </location>
</feature>
<feature type="region of interest" description="Disordered" evidence="11">
    <location>
        <begin position="291"/>
        <end position="318"/>
    </location>
</feature>
<dbReference type="GO" id="GO:0016787">
    <property type="term" value="F:hydrolase activity"/>
    <property type="evidence" value="ECO:0007669"/>
    <property type="project" value="UniProtKB-KW"/>
</dbReference>
<dbReference type="CDD" id="cd07895">
    <property type="entry name" value="Adenylation_mRNA_capping"/>
    <property type="match status" value="1"/>
</dbReference>
<dbReference type="InterPro" id="IPR012340">
    <property type="entry name" value="NA-bd_OB-fold"/>
</dbReference>
<keyword evidence="7" id="KW-0506">mRNA capping</keyword>
<dbReference type="VEuPathDB" id="PlasmoDB:PVPAM_130049200"/>
<dbReference type="Proteomes" id="UP000196402">
    <property type="component" value="Chromosome 13"/>
</dbReference>
<comment type="catalytic activity">
    <reaction evidence="10">
        <text>a 5'-end diphospho-ribonucleoside in mRNA + GTP + H(+) = a 5'-end (5'-triphosphoguanosine)-ribonucleoside in mRNA + diphosphate</text>
        <dbReference type="Rhea" id="RHEA:67012"/>
        <dbReference type="Rhea" id="RHEA-COMP:17165"/>
        <dbReference type="Rhea" id="RHEA-COMP:17166"/>
        <dbReference type="ChEBI" id="CHEBI:15378"/>
        <dbReference type="ChEBI" id="CHEBI:33019"/>
        <dbReference type="ChEBI" id="CHEBI:37565"/>
        <dbReference type="ChEBI" id="CHEBI:167616"/>
        <dbReference type="ChEBI" id="CHEBI:167617"/>
        <dbReference type="EC" id="2.7.7.50"/>
    </reaction>
    <physiologicalReaction direction="left-to-right" evidence="10">
        <dbReference type="Rhea" id="RHEA:67013"/>
    </physiologicalReaction>
</comment>
<keyword evidence="14" id="KW-0378">Hydrolase</keyword>
<evidence type="ECO:0000259" key="12">
    <source>
        <dbReference type="Pfam" id="PF01331"/>
    </source>
</evidence>